<accession>A0AAV4TZR7</accession>
<organism evidence="2 3">
    <name type="scientific">Caerostris extrusa</name>
    <name type="common">Bark spider</name>
    <name type="synonym">Caerostris bankana</name>
    <dbReference type="NCBI Taxonomy" id="172846"/>
    <lineage>
        <taxon>Eukaryota</taxon>
        <taxon>Metazoa</taxon>
        <taxon>Ecdysozoa</taxon>
        <taxon>Arthropoda</taxon>
        <taxon>Chelicerata</taxon>
        <taxon>Arachnida</taxon>
        <taxon>Araneae</taxon>
        <taxon>Araneomorphae</taxon>
        <taxon>Entelegynae</taxon>
        <taxon>Araneoidea</taxon>
        <taxon>Araneidae</taxon>
        <taxon>Caerostris</taxon>
    </lineage>
</organism>
<dbReference type="Proteomes" id="UP001054945">
    <property type="component" value="Unassembled WGS sequence"/>
</dbReference>
<evidence type="ECO:0000256" key="1">
    <source>
        <dbReference type="SAM" id="MobiDB-lite"/>
    </source>
</evidence>
<proteinExistence type="predicted"/>
<evidence type="ECO:0000313" key="3">
    <source>
        <dbReference type="Proteomes" id="UP001054945"/>
    </source>
</evidence>
<comment type="caution">
    <text evidence="2">The sequence shown here is derived from an EMBL/GenBank/DDBJ whole genome shotgun (WGS) entry which is preliminary data.</text>
</comment>
<sequence>MERTNNQKKKKLQNLFYRSSPKQNKTFQRLRTPPGISTPYSLFILHLSLSVHQKELKNSNHSYNLKETRVKTQRGEVDETERVTIPEVT</sequence>
<keyword evidence="3" id="KW-1185">Reference proteome</keyword>
<evidence type="ECO:0000313" key="2">
    <source>
        <dbReference type="EMBL" id="GIY50997.1"/>
    </source>
</evidence>
<feature type="region of interest" description="Disordered" evidence="1">
    <location>
        <begin position="68"/>
        <end position="89"/>
    </location>
</feature>
<dbReference type="EMBL" id="BPLR01012056">
    <property type="protein sequence ID" value="GIY50997.1"/>
    <property type="molecule type" value="Genomic_DNA"/>
</dbReference>
<reference evidence="2 3" key="1">
    <citation type="submission" date="2021-06" db="EMBL/GenBank/DDBJ databases">
        <title>Caerostris extrusa draft genome.</title>
        <authorList>
            <person name="Kono N."/>
            <person name="Arakawa K."/>
        </authorList>
    </citation>
    <scope>NUCLEOTIDE SEQUENCE [LARGE SCALE GENOMIC DNA]</scope>
</reference>
<protein>
    <submittedName>
        <fullName evidence="2">Uncharacterized protein</fullName>
    </submittedName>
</protein>
<name>A0AAV4TZR7_CAEEX</name>
<dbReference type="AlphaFoldDB" id="A0AAV4TZR7"/>
<gene>
    <name evidence="2" type="ORF">CEXT_604771</name>
</gene>